<feature type="transmembrane region" description="Helical" evidence="1">
    <location>
        <begin position="69"/>
        <end position="86"/>
    </location>
</feature>
<gene>
    <name evidence="2" type="ORF">GRI89_10860</name>
</gene>
<accession>A0A6I4SXH5</accession>
<sequence>MPSKMAPSVFASDKLNHMLAFFVLASFAKSLWPRKKLLTIFGLLALYGGLIEVIQWAMGFGRDADWVDFLADVVAICFGLAAVKLMNTNRKSASEID</sequence>
<dbReference type="NCBIfam" id="NF037970">
    <property type="entry name" value="vanZ_1"/>
    <property type="match status" value="1"/>
</dbReference>
<dbReference type="Proteomes" id="UP000433652">
    <property type="component" value="Unassembled WGS sequence"/>
</dbReference>
<dbReference type="EMBL" id="WTYM01000044">
    <property type="protein sequence ID" value="MXO60039.1"/>
    <property type="molecule type" value="Genomic_DNA"/>
</dbReference>
<keyword evidence="3" id="KW-1185">Reference proteome</keyword>
<evidence type="ECO:0000256" key="1">
    <source>
        <dbReference type="SAM" id="Phobius"/>
    </source>
</evidence>
<name>A0A6I4SXH5_9SPHN</name>
<comment type="caution">
    <text evidence="2">The sequence shown here is derived from an EMBL/GenBank/DDBJ whole genome shotgun (WGS) entry which is preliminary data.</text>
</comment>
<proteinExistence type="predicted"/>
<feature type="transmembrane region" description="Helical" evidence="1">
    <location>
        <begin position="37"/>
        <end position="57"/>
    </location>
</feature>
<keyword evidence="1" id="KW-1133">Transmembrane helix</keyword>
<keyword evidence="1" id="KW-0472">Membrane</keyword>
<evidence type="ECO:0000313" key="3">
    <source>
        <dbReference type="Proteomes" id="UP000433652"/>
    </source>
</evidence>
<keyword evidence="1" id="KW-0812">Transmembrane</keyword>
<feature type="transmembrane region" description="Helical" evidence="1">
    <location>
        <begin position="15"/>
        <end position="32"/>
    </location>
</feature>
<reference evidence="2 3" key="1">
    <citation type="submission" date="2019-12" db="EMBL/GenBank/DDBJ databases">
        <title>Genomic-based taxomic classification of the family Erythrobacteraceae.</title>
        <authorList>
            <person name="Xu L."/>
        </authorList>
    </citation>
    <scope>NUCLEOTIDE SEQUENCE [LARGE SCALE GENOMIC DNA]</scope>
    <source>
        <strain evidence="2 3">MCCC 1K01500</strain>
    </source>
</reference>
<protein>
    <submittedName>
        <fullName evidence="2">Teicoplanin resistance protein VanZ</fullName>
    </submittedName>
</protein>
<dbReference type="OrthoDB" id="7429094at2"/>
<dbReference type="AlphaFoldDB" id="A0A6I4SXH5"/>
<organism evidence="2 3">
    <name type="scientific">Croceibacterium salegens</name>
    <dbReference type="NCBI Taxonomy" id="1737568"/>
    <lineage>
        <taxon>Bacteria</taxon>
        <taxon>Pseudomonadati</taxon>
        <taxon>Pseudomonadota</taxon>
        <taxon>Alphaproteobacteria</taxon>
        <taxon>Sphingomonadales</taxon>
        <taxon>Erythrobacteraceae</taxon>
        <taxon>Croceibacterium</taxon>
    </lineage>
</organism>
<dbReference type="RefSeq" id="WP_159795152.1">
    <property type="nucleotide sequence ID" value="NZ_WTYM01000044.1"/>
</dbReference>
<evidence type="ECO:0000313" key="2">
    <source>
        <dbReference type="EMBL" id="MXO60039.1"/>
    </source>
</evidence>